<dbReference type="SUPFAM" id="SSF81338">
    <property type="entry name" value="Aquaporin-like"/>
    <property type="match status" value="1"/>
</dbReference>
<accession>A0ABR3X2K3</accession>
<evidence type="ECO:0000313" key="10">
    <source>
        <dbReference type="Proteomes" id="UP001583177"/>
    </source>
</evidence>
<dbReference type="Proteomes" id="UP001583177">
    <property type="component" value="Unassembled WGS sequence"/>
</dbReference>
<dbReference type="EMBL" id="JAWRVE010000038">
    <property type="protein sequence ID" value="KAL1870181.1"/>
    <property type="molecule type" value="Genomic_DNA"/>
</dbReference>
<keyword evidence="4 7" id="KW-0812">Transmembrane</keyword>
<evidence type="ECO:0000256" key="5">
    <source>
        <dbReference type="ARBA" id="ARBA00022989"/>
    </source>
</evidence>
<feature type="transmembrane region" description="Helical" evidence="8">
    <location>
        <begin position="233"/>
        <end position="252"/>
    </location>
</feature>
<proteinExistence type="inferred from homology"/>
<evidence type="ECO:0000256" key="3">
    <source>
        <dbReference type="ARBA" id="ARBA00022448"/>
    </source>
</evidence>
<dbReference type="PROSITE" id="PS00221">
    <property type="entry name" value="MIP"/>
    <property type="match status" value="1"/>
</dbReference>
<comment type="subcellular location">
    <subcellularLocation>
        <location evidence="1">Membrane</location>
        <topology evidence="1">Multi-pass membrane protein</topology>
    </subcellularLocation>
</comment>
<dbReference type="PANTHER" id="PTHR43829">
    <property type="entry name" value="AQUAPORIN OR AQUAGLYCEROPORIN RELATED"/>
    <property type="match status" value="1"/>
</dbReference>
<dbReference type="InterPro" id="IPR022357">
    <property type="entry name" value="MIP_CS"/>
</dbReference>
<evidence type="ECO:0000256" key="2">
    <source>
        <dbReference type="ARBA" id="ARBA00006175"/>
    </source>
</evidence>
<dbReference type="PRINTS" id="PR00783">
    <property type="entry name" value="MINTRINSICP"/>
</dbReference>
<feature type="transmembrane region" description="Helical" evidence="8">
    <location>
        <begin position="59"/>
        <end position="77"/>
    </location>
</feature>
<sequence>MPAINRLQTNDLEIGVTEAVIGHVSRQVVQRKPVSQRTLDFEHARPRWLRECMAEATGTFFYVFPGIASIASFTLNLENPVGVTAFGSIFQIGWAFAVGIAFAIITCASTSGGHFNPAITIALALWQGFPWKKVPYYIFSQVFGAFVAGCVLMGMYWSEIQIANEQFLAAGKPLPFVSPYSAPFIIGLAYGNMVWGFADITISTNLARDLGTRLVALIFYGREAFTYMGYAPIAILVNIPATLFATAFYEFLLRDSFLTIGKGHAQHRDGDEGLMRHISKTGILKEDDFRQVTSNGDAKLPQIDHMER</sequence>
<evidence type="ECO:0000256" key="1">
    <source>
        <dbReference type="ARBA" id="ARBA00004141"/>
    </source>
</evidence>
<feature type="transmembrane region" description="Helical" evidence="8">
    <location>
        <begin position="136"/>
        <end position="157"/>
    </location>
</feature>
<gene>
    <name evidence="9" type="ORF">Daus18300_005245</name>
</gene>
<keyword evidence="6 8" id="KW-0472">Membrane</keyword>
<reference evidence="9 10" key="1">
    <citation type="journal article" date="2024" name="IMA Fungus">
        <title>IMA Genome - F19 : A genome assembly and annotation guide to empower mycologists, including annotated draft genome sequences of Ceratocystis pirilliformis, Diaporthe australafricana, Fusarium ophioides, Paecilomyces lecythidis, and Sporothrix stenoceras.</title>
        <authorList>
            <person name="Aylward J."/>
            <person name="Wilson A.M."/>
            <person name="Visagie C.M."/>
            <person name="Spraker J."/>
            <person name="Barnes I."/>
            <person name="Buitendag C."/>
            <person name="Ceriani C."/>
            <person name="Del Mar Angel L."/>
            <person name="du Plessis D."/>
            <person name="Fuchs T."/>
            <person name="Gasser K."/>
            <person name="Kramer D."/>
            <person name="Li W."/>
            <person name="Munsamy K."/>
            <person name="Piso A."/>
            <person name="Price J.L."/>
            <person name="Sonnekus B."/>
            <person name="Thomas C."/>
            <person name="van der Nest A."/>
            <person name="van Dijk A."/>
            <person name="van Heerden A."/>
            <person name="van Vuuren N."/>
            <person name="Yilmaz N."/>
            <person name="Duong T.A."/>
            <person name="van der Merwe N.A."/>
            <person name="Wingfield M.J."/>
            <person name="Wingfield B.D."/>
        </authorList>
    </citation>
    <scope>NUCLEOTIDE SEQUENCE [LARGE SCALE GENOMIC DNA]</scope>
    <source>
        <strain evidence="9 10">CMW 18300</strain>
    </source>
</reference>
<protein>
    <recommendedName>
        <fullName evidence="11">Aquaporin-like protein</fullName>
    </recommendedName>
</protein>
<evidence type="ECO:0000256" key="6">
    <source>
        <dbReference type="ARBA" id="ARBA00023136"/>
    </source>
</evidence>
<dbReference type="InterPro" id="IPR023271">
    <property type="entry name" value="Aquaporin-like"/>
</dbReference>
<dbReference type="Gene3D" id="1.20.1080.10">
    <property type="entry name" value="Glycerol uptake facilitator protein"/>
    <property type="match status" value="2"/>
</dbReference>
<comment type="similarity">
    <text evidence="2 7">Belongs to the MIP/aquaporin (TC 1.A.8) family.</text>
</comment>
<dbReference type="Pfam" id="PF00230">
    <property type="entry name" value="MIP"/>
    <property type="match status" value="1"/>
</dbReference>
<organism evidence="9 10">
    <name type="scientific">Diaporthe australafricana</name>
    <dbReference type="NCBI Taxonomy" id="127596"/>
    <lineage>
        <taxon>Eukaryota</taxon>
        <taxon>Fungi</taxon>
        <taxon>Dikarya</taxon>
        <taxon>Ascomycota</taxon>
        <taxon>Pezizomycotina</taxon>
        <taxon>Sordariomycetes</taxon>
        <taxon>Sordariomycetidae</taxon>
        <taxon>Diaporthales</taxon>
        <taxon>Diaporthaceae</taxon>
        <taxon>Diaporthe</taxon>
    </lineage>
</organism>
<evidence type="ECO:0000256" key="7">
    <source>
        <dbReference type="RuleBase" id="RU000477"/>
    </source>
</evidence>
<name>A0ABR3X2K3_9PEZI</name>
<dbReference type="PANTHER" id="PTHR43829:SF14">
    <property type="entry name" value="AQUAPORIN 3"/>
    <property type="match status" value="1"/>
</dbReference>
<evidence type="ECO:0000256" key="8">
    <source>
        <dbReference type="SAM" id="Phobius"/>
    </source>
</evidence>
<evidence type="ECO:0000313" key="9">
    <source>
        <dbReference type="EMBL" id="KAL1870181.1"/>
    </source>
</evidence>
<dbReference type="InterPro" id="IPR050363">
    <property type="entry name" value="MIP/Aquaporin"/>
</dbReference>
<keyword evidence="3 7" id="KW-0813">Transport</keyword>
<evidence type="ECO:0000256" key="4">
    <source>
        <dbReference type="ARBA" id="ARBA00022692"/>
    </source>
</evidence>
<keyword evidence="5 8" id="KW-1133">Transmembrane helix</keyword>
<comment type="caution">
    <text evidence="9">The sequence shown here is derived from an EMBL/GenBank/DDBJ whole genome shotgun (WGS) entry which is preliminary data.</text>
</comment>
<keyword evidence="10" id="KW-1185">Reference proteome</keyword>
<dbReference type="InterPro" id="IPR000425">
    <property type="entry name" value="MIP"/>
</dbReference>
<feature type="transmembrane region" description="Helical" evidence="8">
    <location>
        <begin position="177"/>
        <end position="198"/>
    </location>
</feature>
<evidence type="ECO:0008006" key="11">
    <source>
        <dbReference type="Google" id="ProtNLM"/>
    </source>
</evidence>
<feature type="transmembrane region" description="Helical" evidence="8">
    <location>
        <begin position="89"/>
        <end position="115"/>
    </location>
</feature>